<evidence type="ECO:0000313" key="18">
    <source>
        <dbReference type="Proteomes" id="UP001326199"/>
    </source>
</evidence>
<dbReference type="EMBL" id="JAFFHB010000004">
    <property type="protein sequence ID" value="KAK4667695.1"/>
    <property type="molecule type" value="Genomic_DNA"/>
</dbReference>
<dbReference type="Pfam" id="PF00069">
    <property type="entry name" value="Pkinase"/>
    <property type="match status" value="1"/>
</dbReference>
<keyword evidence="6 14" id="KW-0547">Nucleotide-binding</keyword>
<reference evidence="17 18" key="1">
    <citation type="journal article" date="2023" name="bioRxiv">
        <title>High-quality genome assemblies of four members of thePodospora anserinaspecies complex.</title>
        <authorList>
            <person name="Ament-Velasquez S.L."/>
            <person name="Vogan A.A."/>
            <person name="Wallerman O."/>
            <person name="Hartmann F."/>
            <person name="Gautier V."/>
            <person name="Silar P."/>
            <person name="Giraud T."/>
            <person name="Johannesson H."/>
        </authorList>
    </citation>
    <scope>NUCLEOTIDE SEQUENCE [LARGE SCALE GENOMIC DNA]</scope>
    <source>
        <strain evidence="17 18">CBS 411.78</strain>
    </source>
</reference>
<dbReference type="EC" id="2.7.11.1" evidence="2"/>
<dbReference type="InterPro" id="IPR008271">
    <property type="entry name" value="Ser/Thr_kinase_AS"/>
</dbReference>
<evidence type="ECO:0000256" key="3">
    <source>
        <dbReference type="ARBA" id="ARBA00022448"/>
    </source>
</evidence>
<comment type="subcellular location">
    <subcellularLocation>
        <location evidence="1">Preautophagosomal structure membrane</location>
        <topology evidence="1">Peripheral membrane protein</topology>
    </subcellularLocation>
</comment>
<dbReference type="SUPFAM" id="SSF56112">
    <property type="entry name" value="Protein kinase-like (PK-like)"/>
    <property type="match status" value="1"/>
</dbReference>
<dbReference type="CDD" id="cd00180">
    <property type="entry name" value="PKc"/>
    <property type="match status" value="1"/>
</dbReference>
<comment type="catalytic activity">
    <reaction evidence="12">
        <text>L-threonyl-[protein] + ATP = O-phospho-L-threonyl-[protein] + ADP + H(+)</text>
        <dbReference type="Rhea" id="RHEA:46608"/>
        <dbReference type="Rhea" id="RHEA-COMP:11060"/>
        <dbReference type="Rhea" id="RHEA-COMP:11605"/>
        <dbReference type="ChEBI" id="CHEBI:15378"/>
        <dbReference type="ChEBI" id="CHEBI:30013"/>
        <dbReference type="ChEBI" id="CHEBI:30616"/>
        <dbReference type="ChEBI" id="CHEBI:61977"/>
        <dbReference type="ChEBI" id="CHEBI:456216"/>
        <dbReference type="EC" id="2.7.11.1"/>
    </reaction>
</comment>
<evidence type="ECO:0000256" key="10">
    <source>
        <dbReference type="ARBA" id="ARBA00023006"/>
    </source>
</evidence>
<feature type="domain" description="Protein kinase" evidence="16">
    <location>
        <begin position="215"/>
        <end position="469"/>
    </location>
</feature>
<dbReference type="InterPro" id="IPR011009">
    <property type="entry name" value="Kinase-like_dom_sf"/>
</dbReference>
<dbReference type="PROSITE" id="PS00108">
    <property type="entry name" value="PROTEIN_KINASE_ST"/>
    <property type="match status" value="1"/>
</dbReference>
<evidence type="ECO:0000256" key="6">
    <source>
        <dbReference type="ARBA" id="ARBA00022741"/>
    </source>
</evidence>
<comment type="catalytic activity">
    <reaction evidence="13">
        <text>L-seryl-[protein] + ATP = O-phospho-L-seryl-[protein] + ADP + H(+)</text>
        <dbReference type="Rhea" id="RHEA:17989"/>
        <dbReference type="Rhea" id="RHEA-COMP:9863"/>
        <dbReference type="Rhea" id="RHEA-COMP:11604"/>
        <dbReference type="ChEBI" id="CHEBI:15378"/>
        <dbReference type="ChEBI" id="CHEBI:29999"/>
        <dbReference type="ChEBI" id="CHEBI:30616"/>
        <dbReference type="ChEBI" id="CHEBI:83421"/>
        <dbReference type="ChEBI" id="CHEBI:456216"/>
        <dbReference type="EC" id="2.7.11.1"/>
    </reaction>
</comment>
<proteinExistence type="predicted"/>
<evidence type="ECO:0000256" key="4">
    <source>
        <dbReference type="ARBA" id="ARBA00022527"/>
    </source>
</evidence>
<evidence type="ECO:0000256" key="5">
    <source>
        <dbReference type="ARBA" id="ARBA00022679"/>
    </source>
</evidence>
<evidence type="ECO:0000256" key="1">
    <source>
        <dbReference type="ARBA" id="ARBA00004623"/>
    </source>
</evidence>
<dbReference type="PROSITE" id="PS00107">
    <property type="entry name" value="PROTEIN_KINASE_ATP"/>
    <property type="match status" value="1"/>
</dbReference>
<keyword evidence="8 14" id="KW-0067">ATP-binding</keyword>
<evidence type="ECO:0000256" key="15">
    <source>
        <dbReference type="SAM" id="MobiDB-lite"/>
    </source>
</evidence>
<organism evidence="17 18">
    <name type="scientific">Podospora pseudopauciseta</name>
    <dbReference type="NCBI Taxonomy" id="2093780"/>
    <lineage>
        <taxon>Eukaryota</taxon>
        <taxon>Fungi</taxon>
        <taxon>Dikarya</taxon>
        <taxon>Ascomycota</taxon>
        <taxon>Pezizomycotina</taxon>
        <taxon>Sordariomycetes</taxon>
        <taxon>Sordariomycetidae</taxon>
        <taxon>Sordariales</taxon>
        <taxon>Podosporaceae</taxon>
        <taxon>Podospora</taxon>
    </lineage>
</organism>
<dbReference type="RefSeq" id="XP_062767661.1">
    <property type="nucleotide sequence ID" value="XM_062911510.1"/>
</dbReference>
<feature type="binding site" evidence="14">
    <location>
        <position position="245"/>
    </location>
    <ligand>
        <name>ATP</name>
        <dbReference type="ChEBI" id="CHEBI:30616"/>
    </ligand>
</feature>
<keyword evidence="7" id="KW-0418">Kinase</keyword>
<evidence type="ECO:0000256" key="12">
    <source>
        <dbReference type="ARBA" id="ARBA00047899"/>
    </source>
</evidence>
<keyword evidence="3" id="KW-0813">Transport</keyword>
<comment type="caution">
    <text evidence="17">The sequence shown here is derived from an EMBL/GenBank/DDBJ whole genome shotgun (WGS) entry which is preliminary data.</text>
</comment>
<dbReference type="GeneID" id="87931853"/>
<protein>
    <recommendedName>
        <fullName evidence="2">non-specific serine/threonine protein kinase</fullName>
        <ecNumber evidence="2">2.7.11.1</ecNumber>
    </recommendedName>
    <alternativeName>
        <fullName evidence="11">Autophagy-related protein 1</fullName>
    </alternativeName>
</protein>
<feature type="region of interest" description="Disordered" evidence="15">
    <location>
        <begin position="544"/>
        <end position="577"/>
    </location>
</feature>
<keyword evidence="18" id="KW-1185">Reference proteome</keyword>
<sequence>MYTWQQINHRHTTTDPAPHSLDPMMDDGSYSSTGPIFVLAPIDDAARYATSLSANYEHLHYDQDNNPVGLLVNLSSPEKTVYTLGRPGPNIDPPDIHISEPRPRRGLPHISHLHASFQLVPETGAVLLWDYSNTSSVKPFGAPNSWGYTVKFRSESSPRSVLVARGINTHVAFASGSNNTKWCQFEIQWHSEGMYHFHKDEPYFVGPQESRIKRYVQHEKLGGGSYGTVYSALDAETGQMIAVKKFHNLTGKHLTFATREVDNLKKKALRQHPHILRILDSAGGGEKDNWGEIFMPLKKGNLKDLCETIQTEEDRWELSNQVLYQILLALNCLADNDVVHRDVKPDNILFDFDENGDYRFCLGDFGLSNDPERAITAAGTEPFMAPEICYRKKQTTKVDIWSLFATIVWMRNSDFRAACSRLRAPDLHKWIISISKTEGYEPIRAMASHDPKKRPSAKKQLDIIDSGEFEDFGEEESDPGDLLSAQFAQVMSLQGDSSRSYGSVSTGYPTSPEMAYYEPYASGVYTGYGGAGGMKEGRYAPPPMGTAEAPRNQGAWVRPYDNPYGPPQSQDSDEGTVMPEIRTAVPTIAEDDVFAYEEYMEERRRMKGKNRSGI</sequence>
<dbReference type="InterPro" id="IPR000719">
    <property type="entry name" value="Prot_kinase_dom"/>
</dbReference>
<evidence type="ECO:0000256" key="8">
    <source>
        <dbReference type="ARBA" id="ARBA00022840"/>
    </source>
</evidence>
<evidence type="ECO:0000256" key="9">
    <source>
        <dbReference type="ARBA" id="ARBA00022927"/>
    </source>
</evidence>
<dbReference type="InterPro" id="IPR017441">
    <property type="entry name" value="Protein_kinase_ATP_BS"/>
</dbReference>
<evidence type="ECO:0000313" key="17">
    <source>
        <dbReference type="EMBL" id="KAK4667695.1"/>
    </source>
</evidence>
<evidence type="ECO:0000256" key="13">
    <source>
        <dbReference type="ARBA" id="ARBA00048679"/>
    </source>
</evidence>
<evidence type="ECO:0000256" key="7">
    <source>
        <dbReference type="ARBA" id="ARBA00022777"/>
    </source>
</evidence>
<dbReference type="InterPro" id="IPR045269">
    <property type="entry name" value="Atg1-like"/>
</dbReference>
<evidence type="ECO:0000256" key="14">
    <source>
        <dbReference type="PROSITE-ProRule" id="PRU10141"/>
    </source>
</evidence>
<dbReference type="PANTHER" id="PTHR24348">
    <property type="entry name" value="SERINE/THREONINE-PROTEIN KINASE UNC-51-RELATED"/>
    <property type="match status" value="1"/>
</dbReference>
<dbReference type="PROSITE" id="PS50011">
    <property type="entry name" value="PROTEIN_KINASE_DOM"/>
    <property type="match status" value="1"/>
</dbReference>
<accession>A0ABR0HI55</accession>
<keyword evidence="9" id="KW-0653">Protein transport</keyword>
<gene>
    <name evidence="17" type="ORF">QC763_310540</name>
</gene>
<keyword evidence="4" id="KW-0723">Serine/threonine-protein kinase</keyword>
<keyword evidence="10" id="KW-0072">Autophagy</keyword>
<dbReference type="SMART" id="SM00220">
    <property type="entry name" value="S_TKc"/>
    <property type="match status" value="1"/>
</dbReference>
<evidence type="ECO:0000256" key="11">
    <source>
        <dbReference type="ARBA" id="ARBA00030237"/>
    </source>
</evidence>
<feature type="region of interest" description="Disordered" evidence="15">
    <location>
        <begin position="1"/>
        <end position="26"/>
    </location>
</feature>
<evidence type="ECO:0000256" key="2">
    <source>
        <dbReference type="ARBA" id="ARBA00012513"/>
    </source>
</evidence>
<name>A0ABR0HI55_9PEZI</name>
<dbReference type="PANTHER" id="PTHR24348:SF22">
    <property type="entry name" value="NON-SPECIFIC SERINE_THREONINE PROTEIN KINASE"/>
    <property type="match status" value="1"/>
</dbReference>
<dbReference type="Proteomes" id="UP001326199">
    <property type="component" value="Unassembled WGS sequence"/>
</dbReference>
<keyword evidence="5" id="KW-0808">Transferase</keyword>
<evidence type="ECO:0000259" key="16">
    <source>
        <dbReference type="PROSITE" id="PS50011"/>
    </source>
</evidence>
<dbReference type="Gene3D" id="1.10.510.10">
    <property type="entry name" value="Transferase(Phosphotransferase) domain 1"/>
    <property type="match status" value="1"/>
</dbReference>